<dbReference type="Proteomes" id="UP000219435">
    <property type="component" value="Unassembled WGS sequence"/>
</dbReference>
<reference evidence="3" key="1">
    <citation type="submission" date="2017-08" db="EMBL/GenBank/DDBJ databases">
        <authorList>
            <person name="Varghese N."/>
            <person name="Submissions S."/>
        </authorList>
    </citation>
    <scope>NUCLEOTIDE SEQUENCE [LARGE SCALE GENOMIC DNA]</scope>
    <source>
        <strain evidence="3">DSM 4725</strain>
    </source>
</reference>
<keyword evidence="3" id="KW-1185">Reference proteome</keyword>
<accession>A0A285V3G9</accession>
<protein>
    <recommendedName>
        <fullName evidence="4">VanZ like family protein</fullName>
    </recommendedName>
</protein>
<evidence type="ECO:0000256" key="1">
    <source>
        <dbReference type="SAM" id="Phobius"/>
    </source>
</evidence>
<feature type="transmembrane region" description="Helical" evidence="1">
    <location>
        <begin position="46"/>
        <end position="62"/>
    </location>
</feature>
<keyword evidence="1" id="KW-1133">Transmembrane helix</keyword>
<evidence type="ECO:0000313" key="2">
    <source>
        <dbReference type="EMBL" id="SOC48487.1"/>
    </source>
</evidence>
<sequence length="123" mass="12408">MASHPALAVHGALARGVFAVVVLLSLAVLFAPASDVPTAPAGVDKLVHAVLFAALAVTGRWAGIGSRALAPLLLVYAAVSEVLQGLAVLGRSVSFADWVADAVGVLLGLALWAALARRGATHR</sequence>
<feature type="transmembrane region" description="Helical" evidence="1">
    <location>
        <begin position="12"/>
        <end position="34"/>
    </location>
</feature>
<feature type="transmembrane region" description="Helical" evidence="1">
    <location>
        <begin position="95"/>
        <end position="115"/>
    </location>
</feature>
<evidence type="ECO:0008006" key="4">
    <source>
        <dbReference type="Google" id="ProtNLM"/>
    </source>
</evidence>
<dbReference type="EMBL" id="OBQI01000002">
    <property type="protein sequence ID" value="SOC48487.1"/>
    <property type="molecule type" value="Genomic_DNA"/>
</dbReference>
<dbReference type="NCBIfam" id="NF037970">
    <property type="entry name" value="vanZ_1"/>
    <property type="match status" value="1"/>
</dbReference>
<evidence type="ECO:0000313" key="3">
    <source>
        <dbReference type="Proteomes" id="UP000219435"/>
    </source>
</evidence>
<proteinExistence type="predicted"/>
<gene>
    <name evidence="2" type="ORF">SAMN05660748_1182</name>
</gene>
<dbReference type="AlphaFoldDB" id="A0A285V3G9"/>
<feature type="transmembrane region" description="Helical" evidence="1">
    <location>
        <begin position="69"/>
        <end position="89"/>
    </location>
</feature>
<name>A0A285V3G9_9ACTN</name>
<organism evidence="2 3">
    <name type="scientific">Blastococcus aggregatus</name>
    <dbReference type="NCBI Taxonomy" id="38502"/>
    <lineage>
        <taxon>Bacteria</taxon>
        <taxon>Bacillati</taxon>
        <taxon>Actinomycetota</taxon>
        <taxon>Actinomycetes</taxon>
        <taxon>Geodermatophilales</taxon>
        <taxon>Geodermatophilaceae</taxon>
        <taxon>Blastococcus</taxon>
    </lineage>
</organism>
<keyword evidence="1" id="KW-0812">Transmembrane</keyword>
<dbReference type="RefSeq" id="WP_176522855.1">
    <property type="nucleotide sequence ID" value="NZ_OBQI01000002.1"/>
</dbReference>
<keyword evidence="1" id="KW-0472">Membrane</keyword>